<feature type="transmembrane region" description="Helical" evidence="1">
    <location>
        <begin position="12"/>
        <end position="35"/>
    </location>
</feature>
<accession>Q8RFW4</accession>
<sequence length="65" mass="7597">MFSLMLLLLFEISINSLSFQIAVILIIWLLLELFLFSAKILTENIKIKVIIKNIFYILFIISFSS</sequence>
<organism evidence="2">
    <name type="scientific">Fusobacterium nucleatum subsp. nucleatum (strain ATCC 25586 / DSM 15643 / BCRC 10681 / CIP 101130 / JCM 8532 / KCTC 2640 / LMG 13131 / VPI 4355)</name>
    <dbReference type="NCBI Taxonomy" id="190304"/>
    <lineage>
        <taxon>Bacteria</taxon>
        <taxon>Fusobacteriati</taxon>
        <taxon>Fusobacteriota</taxon>
        <taxon>Fusobacteriia</taxon>
        <taxon>Fusobacteriales</taxon>
        <taxon>Fusobacteriaceae</taxon>
        <taxon>Fusobacterium</taxon>
    </lineage>
</organism>
<dbReference type="EMBL" id="AE009951">
    <property type="protein sequence ID" value="AAL94763.1"/>
    <property type="molecule type" value="Genomic_DNA"/>
</dbReference>
<evidence type="ECO:0000256" key="1">
    <source>
        <dbReference type="SAM" id="Phobius"/>
    </source>
</evidence>
<dbReference type="KEGG" id="fnu:FN0567"/>
<dbReference type="STRING" id="190304.FN0567"/>
<dbReference type="EnsemblBacteria" id="AAL94763">
    <property type="protein sequence ID" value="AAL94763"/>
    <property type="gene ID" value="FN0567"/>
</dbReference>
<dbReference type="HOGENOM" id="CLU_2843528_0_0_0"/>
<evidence type="ECO:0000313" key="2">
    <source>
        <dbReference type="EMBL" id="AAL94763.1"/>
    </source>
</evidence>
<gene>
    <name evidence="2" type="ordered locus">FN0567</name>
</gene>
<dbReference type="PaxDb" id="190304-FN0567"/>
<name>Q8RFW4_FUSNN</name>
<dbReference type="AlphaFoldDB" id="Q8RFW4"/>
<protein>
    <submittedName>
        <fullName evidence="2">Uncharacterized protein</fullName>
    </submittedName>
</protein>
<proteinExistence type="predicted"/>
<reference evidence="2" key="1">
    <citation type="journal article" date="2002" name="J. Bacteriol.">
        <title>Genome sequence and analysis of the oral bacterium Fusobacterium nucleatum strain ATCC 25586.</title>
        <authorList>
            <person name="Kapatral V."/>
            <person name="Anderson I."/>
            <person name="Ivanova N."/>
            <person name="Reznik G."/>
            <person name="Los T."/>
            <person name="Lykidis A."/>
            <person name="Bhattacharyya A."/>
            <person name="Bartman A."/>
            <person name="Gardner W."/>
            <person name="Grechkin G."/>
            <person name="Zhu L."/>
            <person name="Vasieva O."/>
            <person name="Chu L."/>
            <person name="Kogan Y."/>
            <person name="Chaga O."/>
            <person name="Goltsman E."/>
            <person name="Bernal A."/>
            <person name="Larsen N."/>
            <person name="D'Souza M."/>
            <person name="Walunas T."/>
            <person name="Pusch G."/>
            <person name="Haselkorn R."/>
            <person name="Fonstein M."/>
            <person name="Kyrpides N."/>
            <person name="Overbeek R."/>
        </authorList>
    </citation>
    <scope>NUCLEOTIDE SEQUENCE [LARGE SCALE GENOMIC DNA]</scope>
    <source>
        <strain evidence="2">ATCC 25586</strain>
    </source>
</reference>
<keyword evidence="1" id="KW-0472">Membrane</keyword>
<keyword evidence="1" id="KW-0812">Transmembrane</keyword>
<keyword evidence="1" id="KW-1133">Transmembrane helix</keyword>
<dbReference type="InParanoid" id="Q8RFW4"/>